<reference evidence="3" key="1">
    <citation type="submission" date="2024-06" db="EMBL/GenBank/DDBJ databases">
        <title>Multi-omics analyses provide insights into the biosynthesis of the anticancer antibiotic pleurotin in Hohenbuehelia grisea.</title>
        <authorList>
            <person name="Weaver J.A."/>
            <person name="Alberti F."/>
        </authorList>
    </citation>
    <scope>NUCLEOTIDE SEQUENCE [LARGE SCALE GENOMIC DNA]</scope>
    <source>
        <strain evidence="3">T-177</strain>
    </source>
</reference>
<evidence type="ECO:0000313" key="3">
    <source>
        <dbReference type="Proteomes" id="UP001556367"/>
    </source>
</evidence>
<dbReference type="EMBL" id="JASNQZ010000002">
    <property type="protein sequence ID" value="KAL0959821.1"/>
    <property type="molecule type" value="Genomic_DNA"/>
</dbReference>
<accession>A0ABR3JVF7</accession>
<sequence>MAFAQGTSQSANLWPTRNRIKITRTPLTPLYQPRMPTPEPEPYEPQFPIPDIWHSLFADKPQPEIVTSPSQEMLAQLPQQPTPPDTPILEPENYPASFGSLPQFSYSDLEALLGPPLSCDDLSGWSELDEFLSAPPPTANDPSEEEDPYAALMSMLNAGGTCPEVSSSIGCDFDDQPLPGLELLSPSELAELQALTLPEIQAELAKMCADFDPSILDGYGFGQLDDAVSATDDAYDSAMAMEEAEVELSLIEPEDVDMNVDSE</sequence>
<comment type="caution">
    <text evidence="2">The sequence shown here is derived from an EMBL/GenBank/DDBJ whole genome shotgun (WGS) entry which is preliminary data.</text>
</comment>
<organism evidence="2 3">
    <name type="scientific">Hohenbuehelia grisea</name>
    <dbReference type="NCBI Taxonomy" id="104357"/>
    <lineage>
        <taxon>Eukaryota</taxon>
        <taxon>Fungi</taxon>
        <taxon>Dikarya</taxon>
        <taxon>Basidiomycota</taxon>
        <taxon>Agaricomycotina</taxon>
        <taxon>Agaricomycetes</taxon>
        <taxon>Agaricomycetidae</taxon>
        <taxon>Agaricales</taxon>
        <taxon>Pleurotineae</taxon>
        <taxon>Pleurotaceae</taxon>
        <taxon>Hohenbuehelia</taxon>
    </lineage>
</organism>
<dbReference type="Proteomes" id="UP001556367">
    <property type="component" value="Unassembled WGS sequence"/>
</dbReference>
<proteinExistence type="predicted"/>
<evidence type="ECO:0000256" key="1">
    <source>
        <dbReference type="SAM" id="MobiDB-lite"/>
    </source>
</evidence>
<evidence type="ECO:0000313" key="2">
    <source>
        <dbReference type="EMBL" id="KAL0959821.1"/>
    </source>
</evidence>
<name>A0ABR3JVF7_9AGAR</name>
<keyword evidence="3" id="KW-1185">Reference proteome</keyword>
<gene>
    <name evidence="2" type="ORF">HGRIS_011500</name>
</gene>
<feature type="compositionally biased region" description="Pro residues" evidence="1">
    <location>
        <begin position="35"/>
        <end position="48"/>
    </location>
</feature>
<feature type="region of interest" description="Disordered" evidence="1">
    <location>
        <begin position="25"/>
        <end position="48"/>
    </location>
</feature>
<protein>
    <submittedName>
        <fullName evidence="2">Uncharacterized protein</fullName>
    </submittedName>
</protein>